<reference evidence="3 4" key="1">
    <citation type="submission" date="2020-05" db="EMBL/GenBank/DDBJ databases">
        <title>Identification and distribution of gene clusters putatively required for synthesis of sphingolipid metabolism inhibitors in phylogenetically diverse species of the filamentous fungus Fusarium.</title>
        <authorList>
            <person name="Kim H.-S."/>
            <person name="Busman M."/>
            <person name="Brown D.W."/>
            <person name="Divon H."/>
            <person name="Uhlig S."/>
            <person name="Proctor R.H."/>
        </authorList>
    </citation>
    <scope>NUCLEOTIDE SEQUENCE [LARGE SCALE GENOMIC DNA]</scope>
    <source>
        <strain evidence="3 4">NRRL 66333</strain>
    </source>
</reference>
<dbReference type="RefSeq" id="XP_036532175.1">
    <property type="nucleotide sequence ID" value="XM_036677119.1"/>
</dbReference>
<keyword evidence="4" id="KW-1185">Reference proteome</keyword>
<feature type="coiled-coil region" evidence="1">
    <location>
        <begin position="53"/>
        <end position="87"/>
    </location>
</feature>
<sequence length="182" mass="20573">MDISGGGPDAQDGNPEYPVPTFESLQRAYQETVTVANVAAELATENVEKVKSIANLVDERRLLQERVESLEEELVRVRSERNHLRSVLRDTESNGSFGPMISFGHRPKPGIPRTVAWKDKEDGDGKREAQDPLQQFEKGHNLHERANPYERIRVPPFETPRARPDLKARHTTAELLGERQGD</sequence>
<evidence type="ECO:0000256" key="2">
    <source>
        <dbReference type="SAM" id="MobiDB-lite"/>
    </source>
</evidence>
<feature type="region of interest" description="Disordered" evidence="2">
    <location>
        <begin position="118"/>
        <end position="182"/>
    </location>
</feature>
<dbReference type="Proteomes" id="UP000547976">
    <property type="component" value="Unassembled WGS sequence"/>
</dbReference>
<accession>A0A8H5L6Q2</accession>
<feature type="compositionally biased region" description="Basic and acidic residues" evidence="2">
    <location>
        <begin position="137"/>
        <end position="153"/>
    </location>
</feature>
<comment type="caution">
    <text evidence="3">The sequence shown here is derived from an EMBL/GenBank/DDBJ whole genome shotgun (WGS) entry which is preliminary data.</text>
</comment>
<feature type="region of interest" description="Disordered" evidence="2">
    <location>
        <begin position="1"/>
        <end position="20"/>
    </location>
</feature>
<name>A0A8H5L6Q2_GIBSU</name>
<feature type="compositionally biased region" description="Basic and acidic residues" evidence="2">
    <location>
        <begin position="160"/>
        <end position="182"/>
    </location>
</feature>
<dbReference type="EMBL" id="JAAOAV010000263">
    <property type="protein sequence ID" value="KAF5585752.1"/>
    <property type="molecule type" value="Genomic_DNA"/>
</dbReference>
<evidence type="ECO:0000256" key="1">
    <source>
        <dbReference type="SAM" id="Coils"/>
    </source>
</evidence>
<dbReference type="AlphaFoldDB" id="A0A8H5L6Q2"/>
<organism evidence="3 4">
    <name type="scientific">Gibberella subglutinans</name>
    <name type="common">Fusarium subglutinans</name>
    <dbReference type="NCBI Taxonomy" id="42677"/>
    <lineage>
        <taxon>Eukaryota</taxon>
        <taxon>Fungi</taxon>
        <taxon>Dikarya</taxon>
        <taxon>Ascomycota</taxon>
        <taxon>Pezizomycotina</taxon>
        <taxon>Sordariomycetes</taxon>
        <taxon>Hypocreomycetidae</taxon>
        <taxon>Hypocreales</taxon>
        <taxon>Nectriaceae</taxon>
        <taxon>Fusarium</taxon>
        <taxon>Fusarium fujikuroi species complex</taxon>
    </lineage>
</organism>
<evidence type="ECO:0000313" key="3">
    <source>
        <dbReference type="EMBL" id="KAF5585752.1"/>
    </source>
</evidence>
<keyword evidence="1" id="KW-0175">Coiled coil</keyword>
<evidence type="ECO:0000313" key="4">
    <source>
        <dbReference type="Proteomes" id="UP000547976"/>
    </source>
</evidence>
<dbReference type="GeneID" id="59311837"/>
<feature type="compositionally biased region" description="Basic and acidic residues" evidence="2">
    <location>
        <begin position="118"/>
        <end position="130"/>
    </location>
</feature>
<proteinExistence type="predicted"/>
<protein>
    <submittedName>
        <fullName evidence="3">Uncharacterized protein</fullName>
    </submittedName>
</protein>
<gene>
    <name evidence="3" type="ORF">FSUBG_12341</name>
</gene>